<dbReference type="EC" id="4.2.1.10" evidence="6 9"/>
<feature type="binding site" evidence="9 11">
    <location>
        <position position="87"/>
    </location>
    <ligand>
        <name>substrate</name>
    </ligand>
</feature>
<dbReference type="PANTHER" id="PTHR21272">
    <property type="entry name" value="CATABOLIC 3-DEHYDROQUINASE"/>
    <property type="match status" value="1"/>
</dbReference>
<comment type="pathway">
    <text evidence="3 9">Metabolic intermediate biosynthesis; chorismate biosynthesis; chorismate from D-erythrose 4-phosphate and phosphoenolpyruvate: step 3/7.</text>
</comment>
<organism evidence="13 14">
    <name type="scientific">Helicobacter enhydrae</name>
    <dbReference type="NCBI Taxonomy" id="222136"/>
    <lineage>
        <taxon>Bacteria</taxon>
        <taxon>Pseudomonadati</taxon>
        <taxon>Campylobacterota</taxon>
        <taxon>Epsilonproteobacteria</taxon>
        <taxon>Campylobacterales</taxon>
        <taxon>Helicobacteraceae</taxon>
        <taxon>Helicobacter</taxon>
    </lineage>
</organism>
<dbReference type="OrthoDB" id="9790793at2"/>
<dbReference type="GO" id="GO:0003855">
    <property type="term" value="F:3-dehydroquinate dehydratase activity"/>
    <property type="evidence" value="ECO:0007669"/>
    <property type="project" value="UniProtKB-UniRule"/>
</dbReference>
<dbReference type="PANTHER" id="PTHR21272:SF3">
    <property type="entry name" value="CATABOLIC 3-DEHYDROQUINASE"/>
    <property type="match status" value="1"/>
</dbReference>
<feature type="binding site" evidence="9 11">
    <location>
        <begin position="101"/>
        <end position="102"/>
    </location>
    <ligand>
        <name>substrate</name>
    </ligand>
</feature>
<dbReference type="Pfam" id="PF01220">
    <property type="entry name" value="DHquinase_II"/>
    <property type="match status" value="1"/>
</dbReference>
<evidence type="ECO:0000256" key="1">
    <source>
        <dbReference type="ARBA" id="ARBA00001864"/>
    </source>
</evidence>
<dbReference type="KEGG" id="het:BBW65_01770"/>
<dbReference type="EMBL" id="CP016503">
    <property type="protein sequence ID" value="ANV97609.1"/>
    <property type="molecule type" value="Genomic_DNA"/>
</dbReference>
<dbReference type="InterPro" id="IPR001874">
    <property type="entry name" value="DHquinase_II"/>
</dbReference>
<dbReference type="GO" id="GO:0009423">
    <property type="term" value="P:chorismate biosynthetic process"/>
    <property type="evidence" value="ECO:0007669"/>
    <property type="project" value="UniProtKB-UniRule"/>
</dbReference>
<dbReference type="NCBIfam" id="NF003806">
    <property type="entry name" value="PRK05395.1-3"/>
    <property type="match status" value="1"/>
</dbReference>
<dbReference type="NCBIfam" id="NF003805">
    <property type="entry name" value="PRK05395.1-2"/>
    <property type="match status" value="1"/>
</dbReference>
<keyword evidence="8 9" id="KW-0456">Lyase</keyword>
<feature type="active site" description="Proton donor" evidence="9 10">
    <location>
        <position position="100"/>
    </location>
</feature>
<feature type="binding site" evidence="9 11">
    <location>
        <position position="74"/>
    </location>
    <ligand>
        <name>substrate</name>
    </ligand>
</feature>
<reference evidence="14" key="1">
    <citation type="submission" date="2016-07" db="EMBL/GenBank/DDBJ databases">
        <authorList>
            <person name="Florea S."/>
            <person name="Webb J.S."/>
            <person name="Jaromczyk J."/>
            <person name="Schardl C.L."/>
        </authorList>
    </citation>
    <scope>NUCLEOTIDE SEQUENCE [LARGE SCALE GENOMIC DNA]</scope>
    <source>
        <strain evidence="14">MIT 01-6242</strain>
    </source>
</reference>
<comment type="function">
    <text evidence="2 9">Catalyzes a trans-dehydration via an enolate intermediate.</text>
</comment>
<protein>
    <recommendedName>
        <fullName evidence="6 9">3-dehydroquinate dehydratase</fullName>
        <shortName evidence="9">3-dehydroquinase</shortName>
        <ecNumber evidence="6 9">4.2.1.10</ecNumber>
    </recommendedName>
    <alternativeName>
        <fullName evidence="9">Type II DHQase</fullName>
    </alternativeName>
</protein>
<evidence type="ECO:0000256" key="2">
    <source>
        <dbReference type="ARBA" id="ARBA00003924"/>
    </source>
</evidence>
<comment type="similarity">
    <text evidence="4 9">Belongs to the type-II 3-dehydroquinase family.</text>
</comment>
<dbReference type="CDD" id="cd00466">
    <property type="entry name" value="DHQase_II"/>
    <property type="match status" value="1"/>
</dbReference>
<sequence>MKILVIQGPNLNILGHRDPRIYGNVTLEQIHKNMQDMAAQNQVELEFFQSNFEGEIIDKIQECVGGEYSGLIINPAAYAHTSVAIADAIASCGIPCVEVHLSNIFAREDFRNKSYTAAVSAGIISGFGAFGYHLALISLFQIINEIKAISEAQQKNS</sequence>
<proteinExistence type="inferred from homology"/>
<dbReference type="NCBIfam" id="TIGR01088">
    <property type="entry name" value="aroQ"/>
    <property type="match status" value="1"/>
</dbReference>
<dbReference type="GO" id="GO:0019631">
    <property type="term" value="P:quinate catabolic process"/>
    <property type="evidence" value="ECO:0007669"/>
    <property type="project" value="TreeGrafter"/>
</dbReference>
<evidence type="ECO:0000256" key="4">
    <source>
        <dbReference type="ARBA" id="ARBA00011037"/>
    </source>
</evidence>
<dbReference type="Proteomes" id="UP000092884">
    <property type="component" value="Chromosome"/>
</dbReference>
<dbReference type="UniPathway" id="UPA00053">
    <property type="reaction ID" value="UER00086"/>
</dbReference>
<dbReference type="SUPFAM" id="SSF52304">
    <property type="entry name" value="Type II 3-dehydroquinate dehydratase"/>
    <property type="match status" value="1"/>
</dbReference>
<dbReference type="HAMAP" id="MF_00169">
    <property type="entry name" value="AroQ"/>
    <property type="match status" value="1"/>
</dbReference>
<accession>A0A1B1U4D6</accession>
<comment type="catalytic activity">
    <reaction evidence="1 9">
        <text>3-dehydroquinate = 3-dehydroshikimate + H2O</text>
        <dbReference type="Rhea" id="RHEA:21096"/>
        <dbReference type="ChEBI" id="CHEBI:15377"/>
        <dbReference type="ChEBI" id="CHEBI:16630"/>
        <dbReference type="ChEBI" id="CHEBI:32364"/>
        <dbReference type="EC" id="4.2.1.10"/>
    </reaction>
</comment>
<keyword evidence="7 9" id="KW-0028">Amino-acid biosynthesis</keyword>
<keyword evidence="14" id="KW-1185">Reference proteome</keyword>
<evidence type="ECO:0000256" key="5">
    <source>
        <dbReference type="ARBA" id="ARBA00011193"/>
    </source>
</evidence>
<evidence type="ECO:0000256" key="7">
    <source>
        <dbReference type="ARBA" id="ARBA00022605"/>
    </source>
</evidence>
<dbReference type="GO" id="GO:0008652">
    <property type="term" value="P:amino acid biosynthetic process"/>
    <property type="evidence" value="ECO:0007669"/>
    <property type="project" value="UniProtKB-KW"/>
</dbReference>
<evidence type="ECO:0000256" key="3">
    <source>
        <dbReference type="ARBA" id="ARBA00004902"/>
    </source>
</evidence>
<evidence type="ECO:0000256" key="8">
    <source>
        <dbReference type="ARBA" id="ARBA00023239"/>
    </source>
</evidence>
<dbReference type="AlphaFoldDB" id="A0A1B1U4D6"/>
<dbReference type="STRING" id="222136.BBW65_01770"/>
<evidence type="ECO:0000313" key="13">
    <source>
        <dbReference type="EMBL" id="ANV97609.1"/>
    </source>
</evidence>
<dbReference type="InterPro" id="IPR018509">
    <property type="entry name" value="DHquinase_II_CS"/>
</dbReference>
<evidence type="ECO:0000256" key="12">
    <source>
        <dbReference type="PIRSR" id="PIRSR001399-3"/>
    </source>
</evidence>
<dbReference type="GO" id="GO:0009073">
    <property type="term" value="P:aromatic amino acid family biosynthetic process"/>
    <property type="evidence" value="ECO:0007669"/>
    <property type="project" value="UniProtKB-KW"/>
</dbReference>
<feature type="binding site" evidence="9 11">
    <location>
        <position position="80"/>
    </location>
    <ligand>
        <name>substrate</name>
    </ligand>
</feature>
<comment type="subunit">
    <text evidence="5 9">Homododecamer.</text>
</comment>
<dbReference type="InterPro" id="IPR036441">
    <property type="entry name" value="DHquinase_II_sf"/>
</dbReference>
<gene>
    <name evidence="9" type="primary">aroQ</name>
    <name evidence="13" type="ORF">BBW65_01770</name>
</gene>
<dbReference type="PROSITE" id="PS01029">
    <property type="entry name" value="DEHYDROQUINASE_II"/>
    <property type="match status" value="1"/>
</dbReference>
<feature type="site" description="Transition state stabilizer" evidence="9 12">
    <location>
        <position position="17"/>
    </location>
</feature>
<name>A0A1B1U4D6_9HELI</name>
<dbReference type="RefSeq" id="WP_066338892.1">
    <property type="nucleotide sequence ID" value="NZ_CP016503.1"/>
</dbReference>
<evidence type="ECO:0000256" key="6">
    <source>
        <dbReference type="ARBA" id="ARBA00012060"/>
    </source>
</evidence>
<dbReference type="NCBIfam" id="NF003807">
    <property type="entry name" value="PRK05395.1-4"/>
    <property type="match status" value="1"/>
</dbReference>
<evidence type="ECO:0000256" key="11">
    <source>
        <dbReference type="PIRSR" id="PIRSR001399-2"/>
    </source>
</evidence>
<evidence type="ECO:0000256" key="10">
    <source>
        <dbReference type="PIRSR" id="PIRSR001399-1"/>
    </source>
</evidence>
<dbReference type="PIRSF" id="PIRSF001399">
    <property type="entry name" value="DHquinase_II"/>
    <property type="match status" value="1"/>
</dbReference>
<feature type="active site" description="Proton acceptor" evidence="9 10">
    <location>
        <position position="22"/>
    </location>
</feature>
<dbReference type="Gene3D" id="3.40.50.9100">
    <property type="entry name" value="Dehydroquinase, class II"/>
    <property type="match status" value="1"/>
</dbReference>
<feature type="binding site" evidence="9 11">
    <location>
        <position position="111"/>
    </location>
    <ligand>
        <name>substrate</name>
    </ligand>
</feature>
<evidence type="ECO:0000256" key="9">
    <source>
        <dbReference type="HAMAP-Rule" id="MF_00169"/>
    </source>
</evidence>
<keyword evidence="9" id="KW-0057">Aromatic amino acid biosynthesis</keyword>
<evidence type="ECO:0000313" key="14">
    <source>
        <dbReference type="Proteomes" id="UP000092884"/>
    </source>
</evidence>